<evidence type="ECO:0000313" key="2">
    <source>
        <dbReference type="Proteomes" id="UP001597097"/>
    </source>
</evidence>
<sequence length="102" mass="10960">MHRISAEYAAGDVGAAITAARCTRPASLPTTERRARYYTDLARAHGLSGDRDQCLAALLAAERQAPQETHTRSAVRDLVQSLLISGRTSPELRGLALRCGIS</sequence>
<gene>
    <name evidence="1" type="ORF">ACFSJ0_06065</name>
</gene>
<proteinExistence type="predicted"/>
<organism evidence="1 2">
    <name type="scientific">Nonomuraea guangzhouensis</name>
    <dbReference type="NCBI Taxonomy" id="1291555"/>
    <lineage>
        <taxon>Bacteria</taxon>
        <taxon>Bacillati</taxon>
        <taxon>Actinomycetota</taxon>
        <taxon>Actinomycetes</taxon>
        <taxon>Streptosporangiales</taxon>
        <taxon>Streptosporangiaceae</taxon>
        <taxon>Nonomuraea</taxon>
    </lineage>
</organism>
<accession>A0ABW4G1V4</accession>
<dbReference type="EMBL" id="JBHUCM010000005">
    <property type="protein sequence ID" value="MFD1536589.1"/>
    <property type="molecule type" value="Genomic_DNA"/>
</dbReference>
<dbReference type="RefSeq" id="WP_246651301.1">
    <property type="nucleotide sequence ID" value="NZ_JAHKRM010000008.1"/>
</dbReference>
<name>A0ABW4G1V4_9ACTN</name>
<evidence type="ECO:0000313" key="1">
    <source>
        <dbReference type="EMBL" id="MFD1536589.1"/>
    </source>
</evidence>
<protein>
    <submittedName>
        <fullName evidence="1">Uncharacterized protein</fullName>
    </submittedName>
</protein>
<comment type="caution">
    <text evidence="1">The sequence shown here is derived from an EMBL/GenBank/DDBJ whole genome shotgun (WGS) entry which is preliminary data.</text>
</comment>
<dbReference type="Proteomes" id="UP001597097">
    <property type="component" value="Unassembled WGS sequence"/>
</dbReference>
<reference evidence="2" key="1">
    <citation type="journal article" date="2019" name="Int. J. Syst. Evol. Microbiol.">
        <title>The Global Catalogue of Microorganisms (GCM) 10K type strain sequencing project: providing services to taxonomists for standard genome sequencing and annotation.</title>
        <authorList>
            <consortium name="The Broad Institute Genomics Platform"/>
            <consortium name="The Broad Institute Genome Sequencing Center for Infectious Disease"/>
            <person name="Wu L."/>
            <person name="Ma J."/>
        </authorList>
    </citation>
    <scope>NUCLEOTIDE SEQUENCE [LARGE SCALE GENOMIC DNA]</scope>
    <source>
        <strain evidence="2">CGMCC 1.15399</strain>
    </source>
</reference>
<keyword evidence="2" id="KW-1185">Reference proteome</keyword>